<protein>
    <submittedName>
        <fullName evidence="2">Uncharacterized protein</fullName>
    </submittedName>
</protein>
<keyword evidence="1" id="KW-0732">Signal</keyword>
<dbReference type="OrthoDB" id="9947679at2"/>
<dbReference type="Proteomes" id="UP000031643">
    <property type="component" value="Chromosome"/>
</dbReference>
<dbReference type="AlphaFoldDB" id="A0A0A8K0J9"/>
<sequence length="98" mass="11377">MRKFAILASLAAAVAFVGISLAPQPAEAGLCRKVWRNGYYSSGYCGRRFVGPDRYGYVRPRAAYYPPRRCRSRYGCGAYPYAYYPYWRNRTQGGWYYR</sequence>
<evidence type="ECO:0000256" key="1">
    <source>
        <dbReference type="SAM" id="SignalP"/>
    </source>
</evidence>
<feature type="signal peptide" evidence="1">
    <location>
        <begin position="1"/>
        <end position="28"/>
    </location>
</feature>
<feature type="chain" id="PRO_5002055537" evidence="1">
    <location>
        <begin position="29"/>
        <end position="98"/>
    </location>
</feature>
<proteinExistence type="predicted"/>
<dbReference type="KEGG" id="mcg:GL4_1038"/>
<accession>A0A0A8K0J9</accession>
<evidence type="ECO:0000313" key="3">
    <source>
        <dbReference type="Proteomes" id="UP000031643"/>
    </source>
</evidence>
<name>A0A0A8K0J9_9HYPH</name>
<gene>
    <name evidence="2" type="ORF">GL4_1038</name>
</gene>
<dbReference type="RefSeq" id="WP_156137396.1">
    <property type="nucleotide sequence ID" value="NZ_AP014648.1"/>
</dbReference>
<reference evidence="2 3" key="1">
    <citation type="submission" date="2014-09" db="EMBL/GenBank/DDBJ databases">
        <title>Genome sequencing of Methyloceanibacter caenitepidi Gela4.</title>
        <authorList>
            <person name="Takeuchi M."/>
            <person name="Susumu S."/>
            <person name="Kamagata Y."/>
            <person name="Oshima K."/>
            <person name="Hattori M."/>
            <person name="Iwasaki W."/>
        </authorList>
    </citation>
    <scope>NUCLEOTIDE SEQUENCE [LARGE SCALE GENOMIC DNA]</scope>
    <source>
        <strain evidence="2 3">Gela4</strain>
    </source>
</reference>
<evidence type="ECO:0000313" key="2">
    <source>
        <dbReference type="EMBL" id="BAQ16498.1"/>
    </source>
</evidence>
<dbReference type="EMBL" id="AP014648">
    <property type="protein sequence ID" value="BAQ16498.1"/>
    <property type="molecule type" value="Genomic_DNA"/>
</dbReference>
<dbReference type="HOGENOM" id="CLU_2330501_0_0_5"/>
<organism evidence="2 3">
    <name type="scientific">Methyloceanibacter caenitepidi</name>
    <dbReference type="NCBI Taxonomy" id="1384459"/>
    <lineage>
        <taxon>Bacteria</taxon>
        <taxon>Pseudomonadati</taxon>
        <taxon>Pseudomonadota</taxon>
        <taxon>Alphaproteobacteria</taxon>
        <taxon>Hyphomicrobiales</taxon>
        <taxon>Hyphomicrobiaceae</taxon>
        <taxon>Methyloceanibacter</taxon>
    </lineage>
</organism>
<keyword evidence="3" id="KW-1185">Reference proteome</keyword>
<dbReference type="STRING" id="1384459.GL4_1038"/>